<dbReference type="AlphaFoldDB" id="A0A2S5G9D8"/>
<dbReference type="RefSeq" id="WP_104058603.1">
    <property type="nucleotide sequence ID" value="NZ_PREZ01000005.1"/>
</dbReference>
<accession>A0A2S5G9D8</accession>
<keyword evidence="3" id="KW-1185">Reference proteome</keyword>
<sequence length="143" mass="16615">MLFEAHTQKGLLLFLLVINSALLFVIDSAGMMYLQFLLITFILMGLFIRFKLKIAKGLLSFEILIFKMKIFKRDIYTNQIASLHFKRTGWSTKCVVVQTTKGLNLRIVNFYPETIFEDLIDFADEHNIAVIKTKDYLILEKQG</sequence>
<feature type="transmembrane region" description="Helical" evidence="1">
    <location>
        <begin position="33"/>
        <end position="50"/>
    </location>
</feature>
<dbReference type="Proteomes" id="UP000239047">
    <property type="component" value="Unassembled WGS sequence"/>
</dbReference>
<reference evidence="2 3" key="1">
    <citation type="submission" date="2018-02" db="EMBL/GenBank/DDBJ databases">
        <title>Jeotgalibacillus proteolyticum sp. nov. a protease producing bacterium isolated from ocean sediments of Laizhou Bay.</title>
        <authorList>
            <person name="Li Y."/>
        </authorList>
    </citation>
    <scope>NUCLEOTIDE SEQUENCE [LARGE SCALE GENOMIC DNA]</scope>
    <source>
        <strain evidence="2 3">22-7</strain>
    </source>
</reference>
<protein>
    <submittedName>
        <fullName evidence="2">Uncharacterized protein</fullName>
    </submittedName>
</protein>
<evidence type="ECO:0000313" key="3">
    <source>
        <dbReference type="Proteomes" id="UP000239047"/>
    </source>
</evidence>
<comment type="caution">
    <text evidence="2">The sequence shown here is derived from an EMBL/GenBank/DDBJ whole genome shotgun (WGS) entry which is preliminary data.</text>
</comment>
<proteinExistence type="predicted"/>
<organism evidence="2 3">
    <name type="scientific">Jeotgalibacillus proteolyticus</name>
    <dbReference type="NCBI Taxonomy" id="2082395"/>
    <lineage>
        <taxon>Bacteria</taxon>
        <taxon>Bacillati</taxon>
        <taxon>Bacillota</taxon>
        <taxon>Bacilli</taxon>
        <taxon>Bacillales</taxon>
        <taxon>Caryophanaceae</taxon>
        <taxon>Jeotgalibacillus</taxon>
    </lineage>
</organism>
<gene>
    <name evidence="2" type="ORF">C4B60_13765</name>
</gene>
<keyword evidence="1" id="KW-0472">Membrane</keyword>
<name>A0A2S5G9D8_9BACL</name>
<dbReference type="EMBL" id="PREZ01000005">
    <property type="protein sequence ID" value="PPA69610.1"/>
    <property type="molecule type" value="Genomic_DNA"/>
</dbReference>
<keyword evidence="1" id="KW-1133">Transmembrane helix</keyword>
<dbReference type="OrthoDB" id="2427324at2"/>
<evidence type="ECO:0000313" key="2">
    <source>
        <dbReference type="EMBL" id="PPA69610.1"/>
    </source>
</evidence>
<keyword evidence="1" id="KW-0812">Transmembrane</keyword>
<evidence type="ECO:0000256" key="1">
    <source>
        <dbReference type="SAM" id="Phobius"/>
    </source>
</evidence>